<dbReference type="Pfam" id="PF04773">
    <property type="entry name" value="FecR"/>
    <property type="match status" value="1"/>
</dbReference>
<reference evidence="4" key="1">
    <citation type="journal article" date="2014" name="Int. J. Syst. Evol. Microbiol.">
        <title>Complete genome sequence of Corynebacterium casei LMG S-19264T (=DSM 44701T), isolated from a smear-ripened cheese.</title>
        <authorList>
            <consortium name="US DOE Joint Genome Institute (JGI-PGF)"/>
            <person name="Walter F."/>
            <person name="Albersmeier A."/>
            <person name="Kalinowski J."/>
            <person name="Ruckert C."/>
        </authorList>
    </citation>
    <scope>NUCLEOTIDE SEQUENCE</scope>
    <source>
        <strain evidence="4">CGMCC 1.12195</strain>
    </source>
</reference>
<keyword evidence="1" id="KW-0472">Membrane</keyword>
<evidence type="ECO:0000313" key="4">
    <source>
        <dbReference type="EMBL" id="GGG76786.1"/>
    </source>
</evidence>
<keyword evidence="1" id="KW-1133">Transmembrane helix</keyword>
<dbReference type="PANTHER" id="PTHR30273">
    <property type="entry name" value="PERIPLASMIC SIGNAL SENSOR AND SIGMA FACTOR ACTIVATOR FECR-RELATED"/>
    <property type="match status" value="1"/>
</dbReference>
<organism evidence="4 5">
    <name type="scientific">Parapedobacter pyrenivorans</name>
    <dbReference type="NCBI Taxonomy" id="1305674"/>
    <lineage>
        <taxon>Bacteria</taxon>
        <taxon>Pseudomonadati</taxon>
        <taxon>Bacteroidota</taxon>
        <taxon>Sphingobacteriia</taxon>
        <taxon>Sphingobacteriales</taxon>
        <taxon>Sphingobacteriaceae</taxon>
        <taxon>Parapedobacter</taxon>
    </lineage>
</organism>
<feature type="domain" description="Protein FecR C-terminal" evidence="3">
    <location>
        <begin position="303"/>
        <end position="369"/>
    </location>
</feature>
<proteinExistence type="predicted"/>
<name>A0A917M4H6_9SPHI</name>
<evidence type="ECO:0000256" key="1">
    <source>
        <dbReference type="SAM" id="Phobius"/>
    </source>
</evidence>
<evidence type="ECO:0000313" key="5">
    <source>
        <dbReference type="Proteomes" id="UP000660862"/>
    </source>
</evidence>
<reference evidence="4" key="2">
    <citation type="submission" date="2020-09" db="EMBL/GenBank/DDBJ databases">
        <authorList>
            <person name="Sun Q."/>
            <person name="Zhou Y."/>
        </authorList>
    </citation>
    <scope>NUCLEOTIDE SEQUENCE</scope>
    <source>
        <strain evidence="4">CGMCC 1.12195</strain>
    </source>
</reference>
<dbReference type="Proteomes" id="UP000660862">
    <property type="component" value="Unassembled WGS sequence"/>
</dbReference>
<sequence length="371" mass="41269">MHEREEIRQLFERYKQGKCTPEERVRLHAWFNRYAAREASGLDDLQASFASRYTGRRKFLRWLPYAAAVVLVAGVSIGLYVSDGQKTSADKFVVEDIAPGGNRATLTLADGRVVDLSSKQAGIIIANGITYLDGSTVSPEVGKSENPEGRRFDMEKGSLTTDYYVLNTPRGGTYQVTLPDGTRVWLNAASTLKYPSRFEGRERVVEIEGEGYFSVAKDAERPFRVISRVQEIEVLGTEFNISAYGDENTVTTTLVNGTIAVRNPASNRVAKLSPGQQSTIKGSETLVGQVETSLYTSWRKGVFSFKRTPAQDVMKQLARWYDVEVVYSDGNPPAITFSGEMGRDVSLRTVLEFLELSGIAFRLEGRKLNIE</sequence>
<dbReference type="Gene3D" id="2.60.120.1440">
    <property type="match status" value="1"/>
</dbReference>
<feature type="domain" description="FecR protein" evidence="2">
    <location>
        <begin position="166"/>
        <end position="259"/>
    </location>
</feature>
<dbReference type="FunFam" id="2.60.120.1440:FF:000001">
    <property type="entry name" value="Putative anti-sigma factor"/>
    <property type="match status" value="1"/>
</dbReference>
<dbReference type="EMBL" id="BMER01000001">
    <property type="protein sequence ID" value="GGG76786.1"/>
    <property type="molecule type" value="Genomic_DNA"/>
</dbReference>
<comment type="caution">
    <text evidence="4">The sequence shown here is derived from an EMBL/GenBank/DDBJ whole genome shotgun (WGS) entry which is preliminary data.</text>
</comment>
<evidence type="ECO:0000259" key="2">
    <source>
        <dbReference type="Pfam" id="PF04773"/>
    </source>
</evidence>
<feature type="transmembrane region" description="Helical" evidence="1">
    <location>
        <begin position="62"/>
        <end position="81"/>
    </location>
</feature>
<dbReference type="AlphaFoldDB" id="A0A917M4H6"/>
<evidence type="ECO:0000259" key="3">
    <source>
        <dbReference type="Pfam" id="PF16344"/>
    </source>
</evidence>
<gene>
    <name evidence="4" type="ORF">GCM10007415_05760</name>
</gene>
<dbReference type="InterPro" id="IPR006860">
    <property type="entry name" value="FecR"/>
</dbReference>
<protein>
    <submittedName>
        <fullName evidence="4">Iron dicitrate transporter FecR</fullName>
    </submittedName>
</protein>
<accession>A0A917M4H6</accession>
<dbReference type="InterPro" id="IPR012373">
    <property type="entry name" value="Ferrdict_sens_TM"/>
</dbReference>
<dbReference type="PIRSF" id="PIRSF018266">
    <property type="entry name" value="FecR"/>
    <property type="match status" value="1"/>
</dbReference>
<dbReference type="RefSeq" id="WP_188504424.1">
    <property type="nucleotide sequence ID" value="NZ_BMER01000001.1"/>
</dbReference>
<keyword evidence="1" id="KW-0812">Transmembrane</keyword>
<dbReference type="Pfam" id="PF16344">
    <property type="entry name" value="FecR_C"/>
    <property type="match status" value="1"/>
</dbReference>
<dbReference type="GO" id="GO:0016989">
    <property type="term" value="F:sigma factor antagonist activity"/>
    <property type="evidence" value="ECO:0007669"/>
    <property type="project" value="TreeGrafter"/>
</dbReference>
<dbReference type="InterPro" id="IPR032508">
    <property type="entry name" value="FecR_C"/>
</dbReference>
<keyword evidence="5" id="KW-1185">Reference proteome</keyword>
<dbReference type="Gene3D" id="3.55.50.30">
    <property type="match status" value="1"/>
</dbReference>
<dbReference type="PANTHER" id="PTHR30273:SF2">
    <property type="entry name" value="PROTEIN FECR"/>
    <property type="match status" value="1"/>
</dbReference>